<feature type="disulfide bond" evidence="4">
    <location>
        <begin position="298"/>
        <end position="325"/>
    </location>
</feature>
<name>A0A493TBV0_ANAPP</name>
<dbReference type="Gene3D" id="2.10.70.10">
    <property type="entry name" value="Complement Module, domain 1"/>
    <property type="match status" value="1"/>
</dbReference>
<dbReference type="PROSITE" id="PS50923">
    <property type="entry name" value="SUSHI"/>
    <property type="match status" value="1"/>
</dbReference>
<evidence type="ECO:0000256" key="2">
    <source>
        <dbReference type="ARBA" id="ARBA00022737"/>
    </source>
</evidence>
<dbReference type="FunFam" id="2.60.120.290:FF:000030">
    <property type="entry name" value="Seizure related 6 homolog like"/>
    <property type="match status" value="1"/>
</dbReference>
<dbReference type="SUPFAM" id="SSF57535">
    <property type="entry name" value="Complement control module/SCR domain"/>
    <property type="match status" value="1"/>
</dbReference>
<dbReference type="InterPro" id="IPR035914">
    <property type="entry name" value="Sperma_CUB_dom_sf"/>
</dbReference>
<feature type="domain" description="CUB" evidence="7">
    <location>
        <begin position="469"/>
        <end position="579"/>
    </location>
</feature>
<feature type="region of interest" description="Disordered" evidence="6">
    <location>
        <begin position="62"/>
        <end position="283"/>
    </location>
</feature>
<dbReference type="InterPro" id="IPR051277">
    <property type="entry name" value="SEZ6_CSMD_C4BPB_Regulators"/>
</dbReference>
<keyword evidence="1 5" id="KW-0768">Sushi</keyword>
<dbReference type="GO" id="GO:0060074">
    <property type="term" value="P:synapse maturation"/>
    <property type="evidence" value="ECO:0007669"/>
    <property type="project" value="TreeGrafter"/>
</dbReference>
<feature type="domain" description="CUB" evidence="7">
    <location>
        <begin position="298"/>
        <end position="406"/>
    </location>
</feature>
<dbReference type="SMART" id="SM00032">
    <property type="entry name" value="CCP"/>
    <property type="match status" value="1"/>
</dbReference>
<dbReference type="GeneTree" id="ENSGT00940000158873"/>
<evidence type="ECO:0000256" key="1">
    <source>
        <dbReference type="ARBA" id="ARBA00022659"/>
    </source>
</evidence>
<dbReference type="CDD" id="cd00033">
    <property type="entry name" value="CCP"/>
    <property type="match status" value="1"/>
</dbReference>
<dbReference type="InterPro" id="IPR000859">
    <property type="entry name" value="CUB_dom"/>
</dbReference>
<sequence length="626" mass="66110">MRPPSPSRKPTFRESAQVHYCFPVISTFGRAAGIQSAAALWGADFVPRAQLRFHAQHCPIPTFPPSVADGRPEAAQLPASPEPPGTEQPAEEAGGSGGPGQGAALNLLPPAEDGAEPVAQGPTLPTRSHVPPAPAAAPGADAKQTVKKKPAPKQANTARKHPKPKPTPPGTPKAVSVPGSRLPVSSQESPVPAEAAAAGGTPGLNPPELPWGGQDPTSRPVLQISPSTLPPAAARPLPDGPGDASTAPTAAPTGAAVNHTDSTESEGNGSTLEESQETTTSTIITTTVITTEPTPVRCSVSFYDPEGYIDSTDYPPLPLHSFLECTYNVTVYTGYGVELQVKSVNLSDGEVLSIRGVDDDSLVVLANQTLLVEGQVIRSPTNTISVYFRTFQDEAVGTFQLHYQVFMLSCSFPRRPDFGEVTVMDLHSGGIAHFHCHLGYELQGPRVLTCINASRPHWSSPEPICSAPCGGTVHNATIGRVLSPSYTGNQSSSMYCVWTIGAPPGQKLHLHFEKLLLTEKDRMVVYSGDSNRSAVLYDSLRADSVPFEGVISDGSSIRIDFLAEEPAAATAFNIRFEGDPPRRGGPEGSGRWGLQEGSQRTPSPWCWARGALRTSCGCGSFGEYFP</sequence>
<proteinExistence type="predicted"/>
<dbReference type="GO" id="GO:0090036">
    <property type="term" value="P:regulation of protein kinase C signaling"/>
    <property type="evidence" value="ECO:0007669"/>
    <property type="project" value="TreeGrafter"/>
</dbReference>
<feature type="disulfide bond" evidence="4">
    <location>
        <begin position="469"/>
        <end position="496"/>
    </location>
</feature>
<keyword evidence="3 4" id="KW-1015">Disulfide bond</keyword>
<evidence type="ECO:0000313" key="10">
    <source>
        <dbReference type="Proteomes" id="UP000016666"/>
    </source>
</evidence>
<dbReference type="InterPro" id="IPR000436">
    <property type="entry name" value="Sushi_SCR_CCP_dom"/>
</dbReference>
<dbReference type="Proteomes" id="UP000016666">
    <property type="component" value="Chromosome 16"/>
</dbReference>
<dbReference type="Ensembl" id="ENSAPLT00000035161.1">
    <property type="protein sequence ID" value="ENSAPLP00000023140.1"/>
    <property type="gene ID" value="ENSAPLG00000030794.1"/>
</dbReference>
<reference evidence="9" key="2">
    <citation type="submission" date="2025-08" db="UniProtKB">
        <authorList>
            <consortium name="Ensembl"/>
        </authorList>
    </citation>
    <scope>IDENTIFICATION</scope>
</reference>
<dbReference type="SMART" id="SM00042">
    <property type="entry name" value="CUB"/>
    <property type="match status" value="2"/>
</dbReference>
<dbReference type="GO" id="GO:0005783">
    <property type="term" value="C:endoplasmic reticulum"/>
    <property type="evidence" value="ECO:0007669"/>
    <property type="project" value="TreeGrafter"/>
</dbReference>
<reference evidence="9 10" key="1">
    <citation type="submission" date="2017-10" db="EMBL/GenBank/DDBJ databases">
        <title>A new Pekin duck reference genome.</title>
        <authorList>
            <person name="Hou Z.-C."/>
            <person name="Zhou Z.-K."/>
            <person name="Zhu F."/>
            <person name="Hou S.-S."/>
        </authorList>
    </citation>
    <scope>NUCLEOTIDE SEQUENCE [LARGE SCALE GENOMIC DNA]</scope>
</reference>
<evidence type="ECO:0000256" key="3">
    <source>
        <dbReference type="ARBA" id="ARBA00023157"/>
    </source>
</evidence>
<reference evidence="9" key="3">
    <citation type="submission" date="2025-09" db="UniProtKB">
        <authorList>
            <consortium name="Ensembl"/>
        </authorList>
    </citation>
    <scope>IDENTIFICATION</scope>
</reference>
<evidence type="ECO:0000259" key="8">
    <source>
        <dbReference type="PROSITE" id="PS50923"/>
    </source>
</evidence>
<dbReference type="GO" id="GO:0043025">
    <property type="term" value="C:neuronal cell body"/>
    <property type="evidence" value="ECO:0007669"/>
    <property type="project" value="TreeGrafter"/>
</dbReference>
<dbReference type="Gene3D" id="2.60.120.290">
    <property type="entry name" value="Spermadhesin, CUB domain"/>
    <property type="match status" value="2"/>
</dbReference>
<organism evidence="9 10">
    <name type="scientific">Anas platyrhynchos platyrhynchos</name>
    <name type="common">Northern mallard</name>
    <dbReference type="NCBI Taxonomy" id="8840"/>
    <lineage>
        <taxon>Eukaryota</taxon>
        <taxon>Metazoa</taxon>
        <taxon>Chordata</taxon>
        <taxon>Craniata</taxon>
        <taxon>Vertebrata</taxon>
        <taxon>Euteleostomi</taxon>
        <taxon>Archelosauria</taxon>
        <taxon>Archosauria</taxon>
        <taxon>Dinosauria</taxon>
        <taxon>Saurischia</taxon>
        <taxon>Theropoda</taxon>
        <taxon>Coelurosauria</taxon>
        <taxon>Aves</taxon>
        <taxon>Neognathae</taxon>
        <taxon>Galloanserae</taxon>
        <taxon>Anseriformes</taxon>
        <taxon>Anatidae</taxon>
        <taxon>Anatinae</taxon>
        <taxon>Anas</taxon>
    </lineage>
</organism>
<feature type="compositionally biased region" description="Low complexity" evidence="6">
    <location>
        <begin position="270"/>
        <end position="283"/>
    </location>
</feature>
<evidence type="ECO:0000259" key="7">
    <source>
        <dbReference type="PROSITE" id="PS01180"/>
    </source>
</evidence>
<keyword evidence="2" id="KW-0677">Repeat</keyword>
<feature type="region of interest" description="Disordered" evidence="6">
    <location>
        <begin position="576"/>
        <end position="601"/>
    </location>
</feature>
<dbReference type="PANTHER" id="PTHR45656">
    <property type="entry name" value="PROTEIN CBR-CLEC-78"/>
    <property type="match status" value="1"/>
</dbReference>
<dbReference type="CDD" id="cd00041">
    <property type="entry name" value="CUB"/>
    <property type="match status" value="1"/>
</dbReference>
<dbReference type="Pfam" id="PF00431">
    <property type="entry name" value="CUB"/>
    <property type="match status" value="2"/>
</dbReference>
<feature type="compositionally biased region" description="Low complexity" evidence="6">
    <location>
        <begin position="190"/>
        <end position="199"/>
    </location>
</feature>
<evidence type="ECO:0000256" key="4">
    <source>
        <dbReference type="PROSITE-ProRule" id="PRU00059"/>
    </source>
</evidence>
<comment type="caution">
    <text evidence="5">Lacks conserved residue(s) required for the propagation of feature annotation.</text>
</comment>
<feature type="domain" description="Sushi" evidence="8">
    <location>
        <begin position="408"/>
        <end position="467"/>
    </location>
</feature>
<dbReference type="STRING" id="8840.ENSAPLP00000023140"/>
<dbReference type="AlphaFoldDB" id="A0A493TBV0"/>
<evidence type="ECO:0000313" key="9">
    <source>
        <dbReference type="Ensembl" id="ENSAPLP00000023140.1"/>
    </source>
</evidence>
<feature type="compositionally biased region" description="Basic and acidic residues" evidence="6">
    <location>
        <begin position="576"/>
        <end position="585"/>
    </location>
</feature>
<protein>
    <submittedName>
        <fullName evidence="9">Seizure related 6 homolog like</fullName>
    </submittedName>
</protein>
<dbReference type="InterPro" id="IPR035976">
    <property type="entry name" value="Sushi/SCR/CCP_sf"/>
</dbReference>
<dbReference type="PROSITE" id="PS01180">
    <property type="entry name" value="CUB"/>
    <property type="match status" value="2"/>
</dbReference>
<dbReference type="SUPFAM" id="SSF49854">
    <property type="entry name" value="Spermadhesin, CUB domain"/>
    <property type="match status" value="2"/>
</dbReference>
<evidence type="ECO:0000256" key="6">
    <source>
        <dbReference type="SAM" id="MobiDB-lite"/>
    </source>
</evidence>
<dbReference type="PANTHER" id="PTHR45656:SF8">
    <property type="entry name" value="SEIZURE 6-LIKE PROTEIN"/>
    <property type="match status" value="1"/>
</dbReference>
<accession>A0A493TBV0</accession>
<dbReference type="Pfam" id="PF00084">
    <property type="entry name" value="Sushi"/>
    <property type="match status" value="1"/>
</dbReference>
<evidence type="ECO:0000256" key="5">
    <source>
        <dbReference type="PROSITE-ProRule" id="PRU00302"/>
    </source>
</evidence>
<keyword evidence="10" id="KW-1185">Reference proteome</keyword>
<feature type="compositionally biased region" description="Low complexity" evidence="6">
    <location>
        <begin position="240"/>
        <end position="256"/>
    </location>
</feature>
<gene>
    <name evidence="9" type="primary">SEZ6L</name>
</gene>